<evidence type="ECO:0000313" key="1">
    <source>
        <dbReference type="EMBL" id="SCD19894.1"/>
    </source>
</evidence>
<proteinExistence type="predicted"/>
<dbReference type="AlphaFoldDB" id="A0A1R3T8H9"/>
<reference evidence="1 2" key="1">
    <citation type="submission" date="2016-08" db="EMBL/GenBank/DDBJ databases">
        <authorList>
            <person name="Seilhamer J.J."/>
        </authorList>
    </citation>
    <scope>NUCLEOTIDE SEQUENCE [LARGE SCALE GENOMIC DNA]</scope>
    <source>
        <strain evidence="1">M3/6</strain>
    </source>
</reference>
<dbReference type="Proteomes" id="UP000187464">
    <property type="component" value="Chromosome I"/>
</dbReference>
<keyword evidence="2" id="KW-1185">Reference proteome</keyword>
<gene>
    <name evidence="1" type="ORF">PSM36_1069</name>
</gene>
<organism evidence="1 2">
    <name type="scientific">Proteiniphilum saccharofermentans</name>
    <dbReference type="NCBI Taxonomy" id="1642647"/>
    <lineage>
        <taxon>Bacteria</taxon>
        <taxon>Pseudomonadati</taxon>
        <taxon>Bacteroidota</taxon>
        <taxon>Bacteroidia</taxon>
        <taxon>Bacteroidales</taxon>
        <taxon>Dysgonomonadaceae</taxon>
        <taxon>Proteiniphilum</taxon>
    </lineage>
</organism>
<accession>A0A1R3T8H9</accession>
<name>A0A1R3T8H9_9BACT</name>
<protein>
    <submittedName>
        <fullName evidence="1">Uncharacterized protein</fullName>
    </submittedName>
</protein>
<dbReference type="KEGG" id="psac:PSM36_1069"/>
<dbReference type="EMBL" id="LT605205">
    <property type="protein sequence ID" value="SCD19894.1"/>
    <property type="molecule type" value="Genomic_DNA"/>
</dbReference>
<sequence length="39" mass="4762">MKSQGEIRRKWTTELSDYNKRDLHGWVSFDFLLFVRNTS</sequence>
<evidence type="ECO:0000313" key="2">
    <source>
        <dbReference type="Proteomes" id="UP000187464"/>
    </source>
</evidence>